<evidence type="ECO:0000256" key="5">
    <source>
        <dbReference type="PROSITE-ProRule" id="PRU00302"/>
    </source>
</evidence>
<feature type="disulfide bond" evidence="5">
    <location>
        <begin position="180"/>
        <end position="207"/>
    </location>
</feature>
<keyword evidence="2" id="KW-0677">Repeat</keyword>
<evidence type="ECO:0000256" key="7">
    <source>
        <dbReference type="SAM" id="SignalP"/>
    </source>
</evidence>
<reference evidence="9" key="1">
    <citation type="submission" date="2023-05" db="EMBL/GenBank/DDBJ databases">
        <authorList>
            <person name="Stuckert A."/>
        </authorList>
    </citation>
    <scope>NUCLEOTIDE SEQUENCE</scope>
</reference>
<dbReference type="Proteomes" id="UP001162483">
    <property type="component" value="Unassembled WGS sequence"/>
</dbReference>
<dbReference type="SUPFAM" id="SSF57535">
    <property type="entry name" value="Complement control module/SCR domain"/>
    <property type="match status" value="5"/>
</dbReference>
<dbReference type="Pfam" id="PF00084">
    <property type="entry name" value="Sushi"/>
    <property type="match status" value="5"/>
</dbReference>
<keyword evidence="1 5" id="KW-0768">Sushi</keyword>
<feature type="domain" description="Sushi" evidence="8">
    <location>
        <begin position="26"/>
        <end position="90"/>
    </location>
</feature>
<feature type="domain" description="Sushi" evidence="8">
    <location>
        <begin position="150"/>
        <end position="209"/>
    </location>
</feature>
<protein>
    <recommendedName>
        <fullName evidence="8">Sushi domain-containing protein</fullName>
    </recommendedName>
</protein>
<dbReference type="CDD" id="cd00033">
    <property type="entry name" value="CCP"/>
    <property type="match status" value="5"/>
</dbReference>
<feature type="domain" description="Sushi" evidence="8">
    <location>
        <begin position="91"/>
        <end position="149"/>
    </location>
</feature>
<dbReference type="InterPro" id="IPR000436">
    <property type="entry name" value="Sushi_SCR_CCP_dom"/>
</dbReference>
<keyword evidence="10" id="KW-1185">Reference proteome</keyword>
<feature type="domain" description="Sushi" evidence="8">
    <location>
        <begin position="270"/>
        <end position="327"/>
    </location>
</feature>
<gene>
    <name evidence="9" type="ORF">SPARVUS_LOCUS347189</name>
</gene>
<keyword evidence="4" id="KW-0325">Glycoprotein</keyword>
<dbReference type="InterPro" id="IPR035976">
    <property type="entry name" value="Sushi/SCR/CCP_sf"/>
</dbReference>
<comment type="caution">
    <text evidence="9">The sequence shown here is derived from an EMBL/GenBank/DDBJ whole genome shotgun (WGS) entry which is preliminary data.</text>
</comment>
<keyword evidence="6" id="KW-0472">Membrane</keyword>
<keyword evidence="7" id="KW-0732">Signal</keyword>
<feature type="disulfide bond" evidence="5">
    <location>
        <begin position="240"/>
        <end position="267"/>
    </location>
</feature>
<evidence type="ECO:0000256" key="3">
    <source>
        <dbReference type="ARBA" id="ARBA00023157"/>
    </source>
</evidence>
<accession>A0ABN9ABZ1</accession>
<sequence length="388" mass="42588">MTLGSHTLGWAFSYLLCFKLFIGAWGDCGLPDRLDYAEPKPGTVDQNTFLHNATVSYDCRPGYARIPGSKNSRTCLEDDTWSTPEVFCQRRSCGNPGEVENGNMEATDFLFGSKVTYTCKEGFRLSSRRNYRECQADGMWSNALPQCDAILCAAPESPENGQYEPLRDEYNYLDSVTFSCTKPFEVAGPHSIACTATGEWSSNSPTCKVVKCSDPDVKNSRRLSGFIGPYTLNSGISFECNKDFVLRGSRSISCNIDSQWVPAIPQCERLSCGDPGTIPNGRVTAPSFNVGSKATYTCNEGYMMNTTQTFRTCQEDGTWSTAIACKEIPTDGPQGLSVGAIVGIIVGAVAVVIVVFLLYKYCSKKQKRGEYYCDVKTDKFAASVEPEL</sequence>
<keyword evidence="6" id="KW-0812">Transmembrane</keyword>
<evidence type="ECO:0000256" key="6">
    <source>
        <dbReference type="SAM" id="Phobius"/>
    </source>
</evidence>
<feature type="transmembrane region" description="Helical" evidence="6">
    <location>
        <begin position="336"/>
        <end position="359"/>
    </location>
</feature>
<dbReference type="PROSITE" id="PS50923">
    <property type="entry name" value="SUSHI"/>
    <property type="match status" value="5"/>
</dbReference>
<feature type="disulfide bond" evidence="5">
    <location>
        <begin position="298"/>
        <end position="325"/>
    </location>
</feature>
<feature type="domain" description="Sushi" evidence="8">
    <location>
        <begin position="210"/>
        <end position="269"/>
    </location>
</feature>
<proteinExistence type="predicted"/>
<evidence type="ECO:0000256" key="4">
    <source>
        <dbReference type="ARBA" id="ARBA00023180"/>
    </source>
</evidence>
<dbReference type="Gene3D" id="2.10.70.10">
    <property type="entry name" value="Complement Module, domain 1"/>
    <property type="match status" value="5"/>
</dbReference>
<dbReference type="PANTHER" id="PTHR19325">
    <property type="entry name" value="COMPLEMENT COMPONENT-RELATED SUSHI DOMAIN-CONTAINING"/>
    <property type="match status" value="1"/>
</dbReference>
<dbReference type="SMART" id="SM00032">
    <property type="entry name" value="CCP"/>
    <property type="match status" value="5"/>
</dbReference>
<comment type="caution">
    <text evidence="5">Lacks conserved residue(s) required for the propagation of feature annotation.</text>
</comment>
<keyword evidence="6" id="KW-1133">Transmembrane helix</keyword>
<keyword evidence="3 5" id="KW-1015">Disulfide bond</keyword>
<evidence type="ECO:0000313" key="10">
    <source>
        <dbReference type="Proteomes" id="UP001162483"/>
    </source>
</evidence>
<dbReference type="InterPro" id="IPR050350">
    <property type="entry name" value="Compl-Cell_Adhes-Reg"/>
</dbReference>
<evidence type="ECO:0000313" key="9">
    <source>
        <dbReference type="EMBL" id="CAI9533328.1"/>
    </source>
</evidence>
<dbReference type="EMBL" id="CATNWA010000124">
    <property type="protein sequence ID" value="CAI9533328.1"/>
    <property type="molecule type" value="Genomic_DNA"/>
</dbReference>
<dbReference type="PANTHER" id="PTHR19325:SF568">
    <property type="entry name" value="ARC3"/>
    <property type="match status" value="1"/>
</dbReference>
<feature type="chain" id="PRO_5046727936" description="Sushi domain-containing protein" evidence="7">
    <location>
        <begin position="27"/>
        <end position="388"/>
    </location>
</feature>
<organism evidence="9 10">
    <name type="scientific">Staurois parvus</name>
    <dbReference type="NCBI Taxonomy" id="386267"/>
    <lineage>
        <taxon>Eukaryota</taxon>
        <taxon>Metazoa</taxon>
        <taxon>Chordata</taxon>
        <taxon>Craniata</taxon>
        <taxon>Vertebrata</taxon>
        <taxon>Euteleostomi</taxon>
        <taxon>Amphibia</taxon>
        <taxon>Batrachia</taxon>
        <taxon>Anura</taxon>
        <taxon>Neobatrachia</taxon>
        <taxon>Ranoidea</taxon>
        <taxon>Ranidae</taxon>
        <taxon>Staurois</taxon>
    </lineage>
</organism>
<evidence type="ECO:0000256" key="2">
    <source>
        <dbReference type="ARBA" id="ARBA00022737"/>
    </source>
</evidence>
<name>A0ABN9ABZ1_9NEOB</name>
<evidence type="ECO:0000259" key="8">
    <source>
        <dbReference type="PROSITE" id="PS50923"/>
    </source>
</evidence>
<feature type="signal peptide" evidence="7">
    <location>
        <begin position="1"/>
        <end position="26"/>
    </location>
</feature>
<evidence type="ECO:0000256" key="1">
    <source>
        <dbReference type="ARBA" id="ARBA00022659"/>
    </source>
</evidence>